<feature type="domain" description="ATPase dynein-related AAA" evidence="1">
    <location>
        <begin position="133"/>
        <end position="217"/>
    </location>
</feature>
<dbReference type="InterPro" id="IPR011704">
    <property type="entry name" value="ATPase_dyneun-rel_AAA"/>
</dbReference>
<dbReference type="Proteomes" id="UP000182915">
    <property type="component" value="Chromosome I"/>
</dbReference>
<dbReference type="EMBL" id="LT629971">
    <property type="protein sequence ID" value="SEH47822.1"/>
    <property type="molecule type" value="Genomic_DNA"/>
</dbReference>
<dbReference type="GO" id="GO:0016887">
    <property type="term" value="F:ATP hydrolysis activity"/>
    <property type="evidence" value="ECO:0007669"/>
    <property type="project" value="InterPro"/>
</dbReference>
<dbReference type="OrthoDB" id="9781481at2"/>
<proteinExistence type="predicted"/>
<keyword evidence="3" id="KW-1185">Reference proteome</keyword>
<dbReference type="STRING" id="370526.SAMN04489835_0273"/>
<dbReference type="RefSeq" id="WP_083405629.1">
    <property type="nucleotide sequence ID" value="NZ_LT629971.1"/>
</dbReference>
<reference evidence="3" key="1">
    <citation type="submission" date="2016-10" db="EMBL/GenBank/DDBJ databases">
        <authorList>
            <person name="Varghese N."/>
            <person name="Submissions S."/>
        </authorList>
    </citation>
    <scope>NUCLEOTIDE SEQUENCE [LARGE SCALE GENOMIC DNA]</scope>
    <source>
        <strain evidence="3">DSM 45405</strain>
    </source>
</reference>
<dbReference type="Gene3D" id="3.40.50.300">
    <property type="entry name" value="P-loop containing nucleotide triphosphate hydrolases"/>
    <property type="match status" value="1"/>
</dbReference>
<name>A0A1H6INF4_MYCRU</name>
<gene>
    <name evidence="2" type="ORF">SAMN04489835_0273</name>
</gene>
<dbReference type="GO" id="GO:0005524">
    <property type="term" value="F:ATP binding"/>
    <property type="evidence" value="ECO:0007669"/>
    <property type="project" value="InterPro"/>
</dbReference>
<evidence type="ECO:0000313" key="2">
    <source>
        <dbReference type="EMBL" id="SEH47822.1"/>
    </source>
</evidence>
<dbReference type="SUPFAM" id="SSF52540">
    <property type="entry name" value="P-loop containing nucleoside triphosphate hydrolases"/>
    <property type="match status" value="1"/>
</dbReference>
<accession>A0A1H6INF4</accession>
<protein>
    <submittedName>
        <fullName evidence="2">AAA domain (Dynein-related subfamily)</fullName>
    </submittedName>
</protein>
<dbReference type="InterPro" id="IPR027417">
    <property type="entry name" value="P-loop_NTPase"/>
</dbReference>
<evidence type="ECO:0000259" key="1">
    <source>
        <dbReference type="Pfam" id="PF07728"/>
    </source>
</evidence>
<dbReference type="AlphaFoldDB" id="A0A1H6INF4"/>
<dbReference type="Pfam" id="PF07728">
    <property type="entry name" value="AAA_5"/>
    <property type="match status" value="1"/>
</dbReference>
<sequence>MTSTDDIYEIVRQLAADRETFTPDDVRPLLGEGVSPRAIAPVFNKARRDGLIEEVGRVKSQVPESKGRLIAVYSRPGSRLAFAASSDGETGLVLSGVSQEVKLLRDYLEDHGYLCGIEEIASILLMMAARQWLILSGPSGTGKSSVVRHLCNALGGVLHDIQVKPNWLSSEDTLGYFSETSQTFIPGILTSALIAAQSDTNLHFIRFDEMNLASPEYYLAEVLSAGEGWQRNANGHYRSDVVQLPPVPEGIDLPRIDLSDQVFLIGTVNIDETTRPLSPKVLDRAAVYDLHHVDLSSVPSATATATGQAPSTFAAVRDLLSDRPRALRDLTLPDGLVAELGDLLDAINVYSRALGGPIAYRQRDALLNMVTLAERHQLSDVLTRPAVVDIGLRSCVVPKWQGSTQSAIAALRGLVGLLLDIDSDADEITPEIARSRIPDSRFPRTVEKLVSMLEQALALGYFDSW</sequence>
<organism evidence="2 3">
    <name type="scientific">Mycolicibacterium rutilum</name>
    <name type="common">Mycobacterium rutilum</name>
    <dbReference type="NCBI Taxonomy" id="370526"/>
    <lineage>
        <taxon>Bacteria</taxon>
        <taxon>Bacillati</taxon>
        <taxon>Actinomycetota</taxon>
        <taxon>Actinomycetes</taxon>
        <taxon>Mycobacteriales</taxon>
        <taxon>Mycobacteriaceae</taxon>
        <taxon>Mycolicibacterium</taxon>
    </lineage>
</organism>
<evidence type="ECO:0000313" key="3">
    <source>
        <dbReference type="Proteomes" id="UP000182915"/>
    </source>
</evidence>